<sequence length="47" mass="5419">MTNTGQSRYAYLSVLKEIKSHISVLSGLMMGAKIQKNRNYKLFQLKE</sequence>
<reference evidence="1 2" key="2">
    <citation type="journal article" date="2010" name="Stand. Genomic Sci.">
        <title>Complete genome sequence of Chitinophaga pinensis type strain (UQM 2034).</title>
        <authorList>
            <person name="Glavina Del Rio T."/>
            <person name="Abt B."/>
            <person name="Spring S."/>
            <person name="Lapidus A."/>
            <person name="Nolan M."/>
            <person name="Tice H."/>
            <person name="Copeland A."/>
            <person name="Cheng J.F."/>
            <person name="Chen F."/>
            <person name="Bruce D."/>
            <person name="Goodwin L."/>
            <person name="Pitluck S."/>
            <person name="Ivanova N."/>
            <person name="Mavromatis K."/>
            <person name="Mikhailova N."/>
            <person name="Pati A."/>
            <person name="Chen A."/>
            <person name="Palaniappan K."/>
            <person name="Land M."/>
            <person name="Hauser L."/>
            <person name="Chang Y.J."/>
            <person name="Jeffries C.D."/>
            <person name="Chain P."/>
            <person name="Saunders E."/>
            <person name="Detter J.C."/>
            <person name="Brettin T."/>
            <person name="Rohde M."/>
            <person name="Goker M."/>
            <person name="Bristow J."/>
            <person name="Eisen J.A."/>
            <person name="Markowitz V."/>
            <person name="Hugenholtz P."/>
            <person name="Kyrpides N.C."/>
            <person name="Klenk H.P."/>
            <person name="Lucas S."/>
        </authorList>
    </citation>
    <scope>NUCLEOTIDE SEQUENCE [LARGE SCALE GENOMIC DNA]</scope>
    <source>
        <strain evidence="2">ATCC 43595 / DSM 2588 / LMG 13176 / NBRC 15968 / NCIMB 11800 / UQM 2034</strain>
    </source>
</reference>
<name>A0A979GC05_CHIPD</name>
<proteinExistence type="predicted"/>
<dbReference type="Proteomes" id="UP000002215">
    <property type="component" value="Chromosome"/>
</dbReference>
<gene>
    <name evidence="1" type="ordered locus">Cpin_7143</name>
</gene>
<dbReference type="EMBL" id="CP001699">
    <property type="protein sequence ID" value="ACU64544.1"/>
    <property type="molecule type" value="Genomic_DNA"/>
</dbReference>
<reference evidence="2" key="1">
    <citation type="submission" date="2009-08" db="EMBL/GenBank/DDBJ databases">
        <title>The complete genome of Chitinophaga pinensis DSM 2588.</title>
        <authorList>
            <consortium name="US DOE Joint Genome Institute (JGI-PGF)"/>
            <person name="Lucas S."/>
            <person name="Copeland A."/>
            <person name="Lapidus A."/>
            <person name="Glavina del Rio T."/>
            <person name="Dalin E."/>
            <person name="Tice H."/>
            <person name="Bruce D."/>
            <person name="Goodwin L."/>
            <person name="Pitluck S."/>
            <person name="Kyrpides N."/>
            <person name="Mavromatis K."/>
            <person name="Ivanova N."/>
            <person name="Mikhailova N."/>
            <person name="Sims D."/>
            <person name="Meinche L."/>
            <person name="Brettin T."/>
            <person name="Detter J.C."/>
            <person name="Han C."/>
            <person name="Larimer F."/>
            <person name="Land M."/>
            <person name="Hauser L."/>
            <person name="Markowitz V."/>
            <person name="Cheng J.-F."/>
            <person name="Hugenholtz P."/>
            <person name="Woyke T."/>
            <person name="Wu D."/>
            <person name="Spring S."/>
            <person name="Klenk H.-P."/>
            <person name="Eisen J.A."/>
        </authorList>
    </citation>
    <scope>NUCLEOTIDE SEQUENCE [LARGE SCALE GENOMIC DNA]</scope>
    <source>
        <strain evidence="2">ATCC 43595 / DSM 2588 / LMG 13176 / NBRC 15968 / NCIMB 11800 / UQM 2034</strain>
    </source>
</reference>
<dbReference type="AlphaFoldDB" id="A0A979GC05"/>
<evidence type="ECO:0000313" key="1">
    <source>
        <dbReference type="EMBL" id="ACU64544.1"/>
    </source>
</evidence>
<accession>A0A979GC05</accession>
<evidence type="ECO:0000313" key="2">
    <source>
        <dbReference type="Proteomes" id="UP000002215"/>
    </source>
</evidence>
<protein>
    <submittedName>
        <fullName evidence="1">Uncharacterized protein</fullName>
    </submittedName>
</protein>
<organism evidence="1 2">
    <name type="scientific">Chitinophaga pinensis (strain ATCC 43595 / DSM 2588 / LMG 13176 / NBRC 15968 / NCIMB 11800 / UQM 2034)</name>
    <dbReference type="NCBI Taxonomy" id="485918"/>
    <lineage>
        <taxon>Bacteria</taxon>
        <taxon>Pseudomonadati</taxon>
        <taxon>Bacteroidota</taxon>
        <taxon>Chitinophagia</taxon>
        <taxon>Chitinophagales</taxon>
        <taxon>Chitinophagaceae</taxon>
        <taxon>Chitinophaga</taxon>
    </lineage>
</organism>
<dbReference type="KEGG" id="cpi:Cpin_7143"/>